<keyword evidence="3 9" id="KW-0963">Cytoplasm</keyword>
<evidence type="ECO:0000256" key="6">
    <source>
        <dbReference type="ARBA" id="ARBA00022723"/>
    </source>
</evidence>
<dbReference type="AlphaFoldDB" id="A0A848CVM2"/>
<dbReference type="InterPro" id="IPR012340">
    <property type="entry name" value="NA-bd_OB-fold"/>
</dbReference>
<gene>
    <name evidence="9 11" type="primary">pnp</name>
    <name evidence="11" type="ORF">HF838_03300</name>
</gene>
<dbReference type="Pfam" id="PF03725">
    <property type="entry name" value="RNase_PH_C"/>
    <property type="match status" value="2"/>
</dbReference>
<dbReference type="PROSITE" id="PS50084">
    <property type="entry name" value="KH_TYPE_1"/>
    <property type="match status" value="1"/>
</dbReference>
<dbReference type="CDD" id="cd02393">
    <property type="entry name" value="KH-I_PNPase"/>
    <property type="match status" value="1"/>
</dbReference>
<evidence type="ECO:0000259" key="10">
    <source>
        <dbReference type="PROSITE" id="PS50126"/>
    </source>
</evidence>
<evidence type="ECO:0000256" key="3">
    <source>
        <dbReference type="ARBA" id="ARBA00022490"/>
    </source>
</evidence>
<keyword evidence="5 9" id="KW-0548">Nucleotidyltransferase</keyword>
<dbReference type="EC" id="2.7.7.8" evidence="9"/>
<comment type="cofactor">
    <cofactor evidence="9">
        <name>Mg(2+)</name>
        <dbReference type="ChEBI" id="CHEBI:18420"/>
    </cofactor>
</comment>
<dbReference type="PANTHER" id="PTHR11252">
    <property type="entry name" value="POLYRIBONUCLEOTIDE NUCLEOTIDYLTRANSFERASE"/>
    <property type="match status" value="1"/>
</dbReference>
<dbReference type="NCBIfam" id="TIGR03591">
    <property type="entry name" value="polynuc_phos"/>
    <property type="match status" value="1"/>
</dbReference>
<dbReference type="FunFam" id="3.30.230.70:FF:000001">
    <property type="entry name" value="Polyribonucleotide nucleotidyltransferase"/>
    <property type="match status" value="1"/>
</dbReference>
<dbReference type="FunFam" id="3.30.230.70:FF:000002">
    <property type="entry name" value="Polyribonucleotide nucleotidyltransferase"/>
    <property type="match status" value="1"/>
</dbReference>
<evidence type="ECO:0000256" key="9">
    <source>
        <dbReference type="HAMAP-Rule" id="MF_01595"/>
    </source>
</evidence>
<dbReference type="HAMAP" id="MF_01595">
    <property type="entry name" value="PNPase"/>
    <property type="match status" value="1"/>
</dbReference>
<dbReference type="NCBIfam" id="NF008805">
    <property type="entry name" value="PRK11824.1"/>
    <property type="match status" value="1"/>
</dbReference>
<dbReference type="InterPro" id="IPR036345">
    <property type="entry name" value="ExoRNase_PH_dom2_sf"/>
</dbReference>
<dbReference type="GO" id="GO:0000287">
    <property type="term" value="F:magnesium ion binding"/>
    <property type="evidence" value="ECO:0007669"/>
    <property type="project" value="UniProtKB-UniRule"/>
</dbReference>
<dbReference type="SUPFAM" id="SSF54791">
    <property type="entry name" value="Eukaryotic type KH-domain (KH-domain type I)"/>
    <property type="match status" value="1"/>
</dbReference>
<dbReference type="InterPro" id="IPR015847">
    <property type="entry name" value="ExoRNase_PH_dom2"/>
</dbReference>
<dbReference type="GO" id="GO:0006402">
    <property type="term" value="P:mRNA catabolic process"/>
    <property type="evidence" value="ECO:0007669"/>
    <property type="project" value="UniProtKB-UniRule"/>
</dbReference>
<comment type="caution">
    <text evidence="11">The sequence shown here is derived from an EMBL/GenBank/DDBJ whole genome shotgun (WGS) entry which is preliminary data.</text>
</comment>
<protein>
    <recommendedName>
        <fullName evidence="9">Polyribonucleotide nucleotidyltransferase</fullName>
        <ecNumber evidence="9">2.7.7.8</ecNumber>
    </recommendedName>
    <alternativeName>
        <fullName evidence="9">Polynucleotide phosphorylase</fullName>
        <shortName evidence="9">PNPase</shortName>
    </alternativeName>
</protein>
<keyword evidence="8 9" id="KW-0694">RNA-binding</keyword>
<dbReference type="Pfam" id="PF03726">
    <property type="entry name" value="PNPase"/>
    <property type="match status" value="1"/>
</dbReference>
<dbReference type="FunFam" id="2.40.50.140:FF:000023">
    <property type="entry name" value="Polyribonucleotide nucleotidyltransferase"/>
    <property type="match status" value="1"/>
</dbReference>
<dbReference type="Proteomes" id="UP000561326">
    <property type="component" value="Unassembled WGS sequence"/>
</dbReference>
<keyword evidence="7 9" id="KW-0460">Magnesium</keyword>
<dbReference type="EMBL" id="JABAGO010000002">
    <property type="protein sequence ID" value="NME97280.1"/>
    <property type="molecule type" value="Genomic_DNA"/>
</dbReference>
<name>A0A848CVM2_ANEAE</name>
<dbReference type="Gene3D" id="2.40.50.140">
    <property type="entry name" value="Nucleic acid-binding proteins"/>
    <property type="match status" value="1"/>
</dbReference>
<evidence type="ECO:0000256" key="8">
    <source>
        <dbReference type="ARBA" id="ARBA00022884"/>
    </source>
</evidence>
<evidence type="ECO:0000256" key="2">
    <source>
        <dbReference type="ARBA" id="ARBA00007404"/>
    </source>
</evidence>
<dbReference type="InterPro" id="IPR027408">
    <property type="entry name" value="PNPase/RNase_PH_dom_sf"/>
</dbReference>
<evidence type="ECO:0000313" key="12">
    <source>
        <dbReference type="Proteomes" id="UP000561326"/>
    </source>
</evidence>
<evidence type="ECO:0000313" key="11">
    <source>
        <dbReference type="EMBL" id="NME97280.1"/>
    </source>
</evidence>
<dbReference type="CDD" id="cd11363">
    <property type="entry name" value="RNase_PH_PNPase_1"/>
    <property type="match status" value="1"/>
</dbReference>
<dbReference type="GO" id="GO:0000175">
    <property type="term" value="F:3'-5'-RNA exonuclease activity"/>
    <property type="evidence" value="ECO:0007669"/>
    <property type="project" value="TreeGrafter"/>
</dbReference>
<feature type="binding site" evidence="9">
    <location>
        <position position="484"/>
    </location>
    <ligand>
        <name>Mg(2+)</name>
        <dbReference type="ChEBI" id="CHEBI:18420"/>
    </ligand>
</feature>
<dbReference type="CDD" id="cd04472">
    <property type="entry name" value="S1_PNPase"/>
    <property type="match status" value="1"/>
</dbReference>
<dbReference type="GeneID" id="92839196"/>
<dbReference type="InterPro" id="IPR036456">
    <property type="entry name" value="PNPase_PH_RNA-bd_sf"/>
</dbReference>
<dbReference type="Pfam" id="PF00013">
    <property type="entry name" value="KH_1"/>
    <property type="match status" value="1"/>
</dbReference>
<evidence type="ECO:0000256" key="5">
    <source>
        <dbReference type="ARBA" id="ARBA00022695"/>
    </source>
</evidence>
<keyword evidence="6 9" id="KW-0479">Metal-binding</keyword>
<evidence type="ECO:0000256" key="7">
    <source>
        <dbReference type="ARBA" id="ARBA00022842"/>
    </source>
</evidence>
<reference evidence="11 12" key="1">
    <citation type="submission" date="2020-04" db="EMBL/GenBank/DDBJ databases">
        <authorList>
            <person name="Hitch T.C.A."/>
            <person name="Wylensek D."/>
            <person name="Clavel T."/>
        </authorList>
    </citation>
    <scope>NUCLEOTIDE SEQUENCE [LARGE SCALE GENOMIC DNA]</scope>
    <source>
        <strain evidence="11 12">WB01_D5_05</strain>
    </source>
</reference>
<dbReference type="Pfam" id="PF01138">
    <property type="entry name" value="RNase_PH"/>
    <property type="match status" value="2"/>
</dbReference>
<dbReference type="PIRSF" id="PIRSF005499">
    <property type="entry name" value="PNPase"/>
    <property type="match status" value="1"/>
</dbReference>
<dbReference type="SUPFAM" id="SSF50249">
    <property type="entry name" value="Nucleic acid-binding proteins"/>
    <property type="match status" value="1"/>
</dbReference>
<dbReference type="GO" id="GO:0005829">
    <property type="term" value="C:cytosol"/>
    <property type="evidence" value="ECO:0007669"/>
    <property type="project" value="TreeGrafter"/>
</dbReference>
<dbReference type="InterPro" id="IPR012162">
    <property type="entry name" value="PNPase"/>
</dbReference>
<dbReference type="InterPro" id="IPR004087">
    <property type="entry name" value="KH_dom"/>
</dbReference>
<sequence>MDEVKVYEFELAGRKMSIEYGKLAKQANAAVMVRYGDSAVLSAVTASKKPSHLDFFPLTVNYEEKLYAVGKIPGGFIKREGRPSEKATLTSRVIDRPIRPLFPEGFRNEVQIVNTVMSVDQDCSTEVAAIIGTSAALSISDVPFNGPIGGVIIGRVDGEFIVNPTVEQLEKSDVNLTVAGTYDAINMVEAGADEVPEEVMLEAIMRGHEEIRKIVEQIRMIASEVGKEKMEVELVSFDEEIETAVKEYAEARLIEAVRIEEKQARYAAIDAINEETLEHFAETYPEQEVAINEILHDIVKKEVRRLITHDKVRPDGRRLDEIRPISCEIDLLPRTHGSGLFTRGQTQVLSVCTLGALGDVQILDGLGLEESKRFMHHYNFPPYSVGEARPLRAPGRREIGHGALGERALEPVIPGEDVFPYTIRLVSEVLESNGSSSQASICASTLAMMQAGVPIKAPVAGIAMGLVKDGEHMTILSDIQGMEDHLGDMDFKVAGTRKGVTALQMDIKIEGINRQVLEQALNQAREGRLFILAKMEEAIQEPRQELSRFAPKITIMRINPDKIRDVIGPSGRVINKIIEETGVKIDIEQDGRVYIASPDDDANRRAKQIIEDIVREVEVGQVYNGTVKRIEKFGAFVELFAGKEGLVHISQLAEERVGKVEDVVSVGDKLEVKVTEIDNQGRVNLSHKVLLKERKQQEKAAEAKSNNQ</sequence>
<accession>A0A848CVM2</accession>
<comment type="subcellular location">
    <subcellularLocation>
        <location evidence="1 9">Cytoplasm</location>
    </subcellularLocation>
</comment>
<proteinExistence type="inferred from homology"/>
<keyword evidence="4 9" id="KW-0808">Transferase</keyword>
<dbReference type="Gene3D" id="3.30.1370.10">
    <property type="entry name" value="K Homology domain, type 1"/>
    <property type="match status" value="1"/>
</dbReference>
<dbReference type="PROSITE" id="PS50126">
    <property type="entry name" value="S1"/>
    <property type="match status" value="1"/>
</dbReference>
<comment type="catalytic activity">
    <reaction evidence="9">
        <text>RNA(n+1) + phosphate = RNA(n) + a ribonucleoside 5'-diphosphate</text>
        <dbReference type="Rhea" id="RHEA:22096"/>
        <dbReference type="Rhea" id="RHEA-COMP:14527"/>
        <dbReference type="Rhea" id="RHEA-COMP:17342"/>
        <dbReference type="ChEBI" id="CHEBI:43474"/>
        <dbReference type="ChEBI" id="CHEBI:57930"/>
        <dbReference type="ChEBI" id="CHEBI:140395"/>
        <dbReference type="EC" id="2.7.7.8"/>
    </reaction>
</comment>
<evidence type="ECO:0000256" key="4">
    <source>
        <dbReference type="ARBA" id="ARBA00022679"/>
    </source>
</evidence>
<organism evidence="11 12">
    <name type="scientific">Aneurinibacillus aneurinilyticus</name>
    <name type="common">Bacillus aneurinolyticus</name>
    <dbReference type="NCBI Taxonomy" id="1391"/>
    <lineage>
        <taxon>Bacteria</taxon>
        <taxon>Bacillati</taxon>
        <taxon>Bacillota</taxon>
        <taxon>Bacilli</taxon>
        <taxon>Bacillales</taxon>
        <taxon>Paenibacillaceae</taxon>
        <taxon>Aneurinibacillus group</taxon>
        <taxon>Aneurinibacillus</taxon>
    </lineage>
</organism>
<dbReference type="InterPro" id="IPR036612">
    <property type="entry name" value="KH_dom_type_1_sf"/>
</dbReference>
<evidence type="ECO:0000256" key="1">
    <source>
        <dbReference type="ARBA" id="ARBA00004496"/>
    </source>
</evidence>
<dbReference type="Gene3D" id="3.30.230.70">
    <property type="entry name" value="GHMP Kinase, N-terminal domain"/>
    <property type="match status" value="2"/>
</dbReference>
<dbReference type="SMART" id="SM00316">
    <property type="entry name" value="S1"/>
    <property type="match status" value="1"/>
</dbReference>
<dbReference type="OrthoDB" id="9804305at2"/>
<dbReference type="InterPro" id="IPR001247">
    <property type="entry name" value="ExoRNase_PH_dom1"/>
</dbReference>
<dbReference type="InterPro" id="IPR004088">
    <property type="entry name" value="KH_dom_type_1"/>
</dbReference>
<dbReference type="CDD" id="cd11364">
    <property type="entry name" value="RNase_PH_PNPase_2"/>
    <property type="match status" value="1"/>
</dbReference>
<dbReference type="SUPFAM" id="SSF46915">
    <property type="entry name" value="Polynucleotide phosphorylase/guanosine pentaphosphate synthase (PNPase/GPSI), domain 3"/>
    <property type="match status" value="1"/>
</dbReference>
<dbReference type="InterPro" id="IPR003029">
    <property type="entry name" value="S1_domain"/>
</dbReference>
<dbReference type="GO" id="GO:0003723">
    <property type="term" value="F:RNA binding"/>
    <property type="evidence" value="ECO:0007669"/>
    <property type="project" value="UniProtKB-UniRule"/>
</dbReference>
<dbReference type="GO" id="GO:0006396">
    <property type="term" value="P:RNA processing"/>
    <property type="evidence" value="ECO:0007669"/>
    <property type="project" value="InterPro"/>
</dbReference>
<dbReference type="FunFam" id="3.30.1370.10:FF:000001">
    <property type="entry name" value="Polyribonucleotide nucleotidyltransferase"/>
    <property type="match status" value="1"/>
</dbReference>
<dbReference type="SUPFAM" id="SSF55666">
    <property type="entry name" value="Ribonuclease PH domain 2-like"/>
    <property type="match status" value="2"/>
</dbReference>
<dbReference type="InterPro" id="IPR020568">
    <property type="entry name" value="Ribosomal_Su5_D2-typ_SF"/>
</dbReference>
<dbReference type="GO" id="GO:0004654">
    <property type="term" value="F:polyribonucleotide nucleotidyltransferase activity"/>
    <property type="evidence" value="ECO:0007669"/>
    <property type="project" value="UniProtKB-UniRule"/>
</dbReference>
<dbReference type="SUPFAM" id="SSF54211">
    <property type="entry name" value="Ribosomal protein S5 domain 2-like"/>
    <property type="match status" value="2"/>
</dbReference>
<feature type="binding site" evidence="9">
    <location>
        <position position="490"/>
    </location>
    <ligand>
        <name>Mg(2+)</name>
        <dbReference type="ChEBI" id="CHEBI:18420"/>
    </ligand>
</feature>
<dbReference type="Pfam" id="PF00575">
    <property type="entry name" value="S1"/>
    <property type="match status" value="1"/>
</dbReference>
<feature type="domain" description="S1 motif" evidence="10">
    <location>
        <begin position="620"/>
        <end position="688"/>
    </location>
</feature>
<comment type="function">
    <text evidence="9">Involved in mRNA degradation. Catalyzes the phosphorolysis of single-stranded polyribonucleotides processively in the 3'- to 5'-direction.</text>
</comment>
<dbReference type="InterPro" id="IPR015848">
    <property type="entry name" value="PNPase_PH_RNA-bd_bac/org-type"/>
</dbReference>
<dbReference type="PANTHER" id="PTHR11252:SF0">
    <property type="entry name" value="POLYRIBONUCLEOTIDE NUCLEOTIDYLTRANSFERASE 1, MITOCHONDRIAL"/>
    <property type="match status" value="1"/>
</dbReference>
<dbReference type="RefSeq" id="WP_021621548.1">
    <property type="nucleotide sequence ID" value="NZ_CABKST010000131.1"/>
</dbReference>
<comment type="similarity">
    <text evidence="2 9">Belongs to the polyribonucleotide nucleotidyltransferase family.</text>
</comment>
<dbReference type="SMART" id="SM00322">
    <property type="entry name" value="KH"/>
    <property type="match status" value="1"/>
</dbReference>